<dbReference type="GO" id="GO:0016491">
    <property type="term" value="F:oxidoreductase activity"/>
    <property type="evidence" value="ECO:0007669"/>
    <property type="project" value="UniProtKB-KW"/>
</dbReference>
<evidence type="ECO:0000259" key="11">
    <source>
        <dbReference type="Pfam" id="PF07732"/>
    </source>
</evidence>
<dbReference type="Gene3D" id="2.60.40.420">
    <property type="entry name" value="Cupredoxins - blue copper proteins"/>
    <property type="match status" value="3"/>
</dbReference>
<evidence type="ECO:0000259" key="10">
    <source>
        <dbReference type="Pfam" id="PF07731"/>
    </source>
</evidence>
<gene>
    <name evidence="12" type="primary">xanO9</name>
</gene>
<dbReference type="InterPro" id="IPR045087">
    <property type="entry name" value="Cu-oxidase_fam"/>
</dbReference>
<evidence type="ECO:0000256" key="9">
    <source>
        <dbReference type="ARBA" id="ARBA00048092"/>
    </source>
</evidence>
<dbReference type="Pfam" id="PF07732">
    <property type="entry name" value="Cu-oxidase_3"/>
    <property type="match status" value="1"/>
</dbReference>
<evidence type="ECO:0000256" key="6">
    <source>
        <dbReference type="ARBA" id="ARBA00041027"/>
    </source>
</evidence>
<evidence type="ECO:0000256" key="3">
    <source>
        <dbReference type="ARBA" id="ARBA00022723"/>
    </source>
</evidence>
<evidence type="ECO:0000256" key="7">
    <source>
        <dbReference type="ARBA" id="ARBA00042896"/>
    </source>
</evidence>
<dbReference type="InterPro" id="IPR006311">
    <property type="entry name" value="TAT_signal"/>
</dbReference>
<dbReference type="InterPro" id="IPR002355">
    <property type="entry name" value="Cu_oxidase_Cu_BS"/>
</dbReference>
<protein>
    <recommendedName>
        <fullName evidence="6">Multicopper oxidase CueO</fullName>
        <ecNumber evidence="5">1.16.3.4</ecNumber>
    </recommendedName>
    <alternativeName>
        <fullName evidence="7">Copper efflux oxidase</fullName>
    </alternativeName>
    <alternativeName>
        <fullName evidence="8">Cuprous oxidase</fullName>
    </alternativeName>
</protein>
<evidence type="ECO:0000256" key="2">
    <source>
        <dbReference type="ARBA" id="ARBA00011245"/>
    </source>
</evidence>
<dbReference type="Pfam" id="PF07731">
    <property type="entry name" value="Cu-oxidase_2"/>
    <property type="match status" value="1"/>
</dbReference>
<feature type="domain" description="Plastocyanin-like" evidence="10">
    <location>
        <begin position="353"/>
        <end position="469"/>
    </location>
</feature>
<keyword evidence="3" id="KW-0479">Metal-binding</keyword>
<comment type="similarity">
    <text evidence="1">Belongs to the multicopper oxidase family.</text>
</comment>
<sequence length="472" mass="52166">MLNRRSLLKAGAAAGVLAAVPVGLVLGAQPRRAAAATTPFTVPLRVPRPLRPTRLADYDLYRLTSREADVAILPGTTSRVRTLGGALSPLIVARRGRPVIIEQANALDVPFSMHLHGGHVPAHSDGHPDNEVAPGRSRLFRYPNNQPASTMWVHDHSHHAHAENIYRGAAATYVLTDPAEDALPLPKGQYDVTLQLRDAKLEDDGTLVYDLHGFQDRPTFLVNGSPRPYFEVAARKYRFRLVNTSNERAFVLRLGEGDEFTHIATDGGLLPAPVPSRILQVWPAERQEIVVDFSKYPVGSKIVLSTMMTFPGEAPEVLRFDVVRTADDPSSVPATLRPVADLGTPAVERTFAMSFDPQRGQHLINGKPFDVNRVDFRPKLGVTEIWTIENKDVDFTIPHSLHPHLEHFQVVDRNGKPAGPNEAGLKDTITVMPGESARIKIKFTDYTGRFMFHCHLMGHLTMGMMGQMEMAR</sequence>
<evidence type="ECO:0000256" key="1">
    <source>
        <dbReference type="ARBA" id="ARBA00010609"/>
    </source>
</evidence>
<evidence type="ECO:0000256" key="8">
    <source>
        <dbReference type="ARBA" id="ARBA00043090"/>
    </source>
</evidence>
<dbReference type="PANTHER" id="PTHR48267:SF1">
    <property type="entry name" value="BILIRUBIN OXIDASE"/>
    <property type="match status" value="1"/>
</dbReference>
<dbReference type="EMBL" id="GQ421798">
    <property type="protein sequence ID" value="ADE22318.1"/>
    <property type="molecule type" value="Genomic_DNA"/>
</dbReference>
<dbReference type="InterPro" id="IPR011706">
    <property type="entry name" value="Cu-oxidase_C"/>
</dbReference>
<evidence type="ECO:0000313" key="12">
    <source>
        <dbReference type="EMBL" id="ADE22318.1"/>
    </source>
</evidence>
<keyword evidence="4" id="KW-0560">Oxidoreductase</keyword>
<reference evidence="12" key="1">
    <citation type="journal article" date="2012" name="Chem. Biol.">
        <title>Unveiling the post-PKS redox tailoring steps in biosynthesis of the type II polyketide antitumor antibiotic xantholipin.</title>
        <authorList>
            <person name="Zhang W."/>
            <person name="Wang L."/>
            <person name="Kong L."/>
            <person name="Wang T."/>
            <person name="Chu Y."/>
            <person name="Deng Z."/>
            <person name="You D."/>
        </authorList>
    </citation>
    <scope>NUCLEOTIDE SEQUENCE</scope>
    <source>
        <strain evidence="12">SIIA-A02191</strain>
    </source>
</reference>
<dbReference type="EC" id="1.16.3.4" evidence="5"/>
<dbReference type="InterPro" id="IPR011707">
    <property type="entry name" value="Cu-oxidase-like_N"/>
</dbReference>
<dbReference type="PROSITE" id="PS00080">
    <property type="entry name" value="MULTICOPPER_OXIDASE2"/>
    <property type="match status" value="1"/>
</dbReference>
<dbReference type="InterPro" id="IPR008972">
    <property type="entry name" value="Cupredoxin"/>
</dbReference>
<name>I1SKY6_9ACTN</name>
<dbReference type="PROSITE" id="PS51318">
    <property type="entry name" value="TAT"/>
    <property type="match status" value="1"/>
</dbReference>
<accession>I1SKY6</accession>
<feature type="domain" description="Plastocyanin-like" evidence="11">
    <location>
        <begin position="73"/>
        <end position="178"/>
    </location>
</feature>
<dbReference type="GO" id="GO:0005507">
    <property type="term" value="F:copper ion binding"/>
    <property type="evidence" value="ECO:0007669"/>
    <property type="project" value="InterPro"/>
</dbReference>
<dbReference type="AlphaFoldDB" id="I1SKY6"/>
<dbReference type="CDD" id="cd13890">
    <property type="entry name" value="CuRO_3_CueO_FtsP"/>
    <property type="match status" value="1"/>
</dbReference>
<comment type="subunit">
    <text evidence="2">Monomer.</text>
</comment>
<comment type="catalytic activity">
    <reaction evidence="9">
        <text>4 Cu(+) + O2 + 4 H(+) = 4 Cu(2+) + 2 H2O</text>
        <dbReference type="Rhea" id="RHEA:30083"/>
        <dbReference type="ChEBI" id="CHEBI:15377"/>
        <dbReference type="ChEBI" id="CHEBI:15378"/>
        <dbReference type="ChEBI" id="CHEBI:15379"/>
        <dbReference type="ChEBI" id="CHEBI:29036"/>
        <dbReference type="ChEBI" id="CHEBI:49552"/>
        <dbReference type="EC" id="1.16.3.4"/>
    </reaction>
    <physiologicalReaction direction="left-to-right" evidence="9">
        <dbReference type="Rhea" id="RHEA:30084"/>
    </physiologicalReaction>
</comment>
<evidence type="ECO:0000256" key="5">
    <source>
        <dbReference type="ARBA" id="ARBA00038978"/>
    </source>
</evidence>
<evidence type="ECO:0000256" key="4">
    <source>
        <dbReference type="ARBA" id="ARBA00023002"/>
    </source>
</evidence>
<proteinExistence type="inferred from homology"/>
<dbReference type="SUPFAM" id="SSF49503">
    <property type="entry name" value="Cupredoxins"/>
    <property type="match status" value="3"/>
</dbReference>
<organism evidence="12">
    <name type="scientific">Streptomyces flavogriseus</name>
    <dbReference type="NCBI Taxonomy" id="67299"/>
    <lineage>
        <taxon>Bacteria</taxon>
        <taxon>Bacillati</taxon>
        <taxon>Actinomycetota</taxon>
        <taxon>Actinomycetes</taxon>
        <taxon>Kitasatosporales</taxon>
        <taxon>Streptomycetaceae</taxon>
        <taxon>Streptomyces</taxon>
    </lineage>
</organism>
<dbReference type="PANTHER" id="PTHR48267">
    <property type="entry name" value="CUPREDOXIN SUPERFAMILY PROTEIN"/>
    <property type="match status" value="1"/>
</dbReference>